<evidence type="ECO:0000313" key="3">
    <source>
        <dbReference type="EMBL" id="MBL0419285.1"/>
    </source>
</evidence>
<organism evidence="3 4">
    <name type="scientific">Ramlibacter aurantiacus</name>
    <dbReference type="NCBI Taxonomy" id="2801330"/>
    <lineage>
        <taxon>Bacteria</taxon>
        <taxon>Pseudomonadati</taxon>
        <taxon>Pseudomonadota</taxon>
        <taxon>Betaproteobacteria</taxon>
        <taxon>Burkholderiales</taxon>
        <taxon>Comamonadaceae</taxon>
        <taxon>Ramlibacter</taxon>
    </lineage>
</organism>
<feature type="domain" description="Fatty acid desaturase" evidence="2">
    <location>
        <begin position="152"/>
        <end position="251"/>
    </location>
</feature>
<dbReference type="Pfam" id="PF00487">
    <property type="entry name" value="FA_desaturase"/>
    <property type="match status" value="2"/>
</dbReference>
<dbReference type="InterPro" id="IPR005804">
    <property type="entry name" value="FA_desaturase_dom"/>
</dbReference>
<dbReference type="GO" id="GO:0006629">
    <property type="term" value="P:lipid metabolic process"/>
    <property type="evidence" value="ECO:0007669"/>
    <property type="project" value="InterPro"/>
</dbReference>
<dbReference type="Proteomes" id="UP000613011">
    <property type="component" value="Unassembled WGS sequence"/>
</dbReference>
<dbReference type="AlphaFoldDB" id="A0A937D204"/>
<proteinExistence type="predicted"/>
<name>A0A937D204_9BURK</name>
<feature type="transmembrane region" description="Helical" evidence="1">
    <location>
        <begin position="149"/>
        <end position="167"/>
    </location>
</feature>
<evidence type="ECO:0000259" key="2">
    <source>
        <dbReference type="Pfam" id="PF00487"/>
    </source>
</evidence>
<evidence type="ECO:0000256" key="1">
    <source>
        <dbReference type="SAM" id="Phobius"/>
    </source>
</evidence>
<feature type="transmembrane region" description="Helical" evidence="1">
    <location>
        <begin position="20"/>
        <end position="42"/>
    </location>
</feature>
<feature type="transmembrane region" description="Helical" evidence="1">
    <location>
        <begin position="49"/>
        <end position="70"/>
    </location>
</feature>
<feature type="domain" description="Fatty acid desaturase" evidence="2">
    <location>
        <begin position="48"/>
        <end position="147"/>
    </location>
</feature>
<keyword evidence="1" id="KW-0812">Transmembrane</keyword>
<evidence type="ECO:0000313" key="4">
    <source>
        <dbReference type="Proteomes" id="UP000613011"/>
    </source>
</evidence>
<dbReference type="EMBL" id="JAEQNA010000001">
    <property type="protein sequence ID" value="MBL0419285.1"/>
    <property type="molecule type" value="Genomic_DNA"/>
</dbReference>
<keyword evidence="1" id="KW-0472">Membrane</keyword>
<dbReference type="RefSeq" id="WP_201682328.1">
    <property type="nucleotide sequence ID" value="NZ_JAEQNA010000001.1"/>
</dbReference>
<reference evidence="3" key="1">
    <citation type="submission" date="2021-01" db="EMBL/GenBank/DDBJ databases">
        <title>Ramlibacter sp. strain AW1 16S ribosomal RNA gene Genome sequencing and assembly.</title>
        <authorList>
            <person name="Kang M."/>
        </authorList>
    </citation>
    <scope>NUCLEOTIDE SEQUENCE</scope>
    <source>
        <strain evidence="3">AW1</strain>
    </source>
</reference>
<accession>A0A937D204</accession>
<protein>
    <submittedName>
        <fullName evidence="3">Fatty acid desaturase</fullName>
    </submittedName>
</protein>
<comment type="caution">
    <text evidence="3">The sequence shown here is derived from an EMBL/GenBank/DDBJ whole genome shotgun (WGS) entry which is preliminary data.</text>
</comment>
<sequence>MSSPSPGARAAPPRSQDVVGLVLAVAVVAAWLFLHVAGVFWLPLQGSWLWVLPGAVALQTWLSVGLFIVAHDAMHRSLAPGWPRLATAIGRVCVALYAGFSYERLRDGHRRHHQFPGTAADPDFHAERPHAFAPWLLRFFGGYFGWREFARVTAVLGVYLLLGAAPLNLALMWGLPAVLSALQLFIVGTWLPHRHRHGHDPAKEFVDHGRARSLDLPWLASLLACFHFGLHREHHACPHVPWWRLPAVRHVHGGGAG</sequence>
<feature type="transmembrane region" description="Helical" evidence="1">
    <location>
        <begin position="82"/>
        <end position="102"/>
    </location>
</feature>
<gene>
    <name evidence="3" type="ORF">JI739_02890</name>
</gene>
<keyword evidence="4" id="KW-1185">Reference proteome</keyword>
<keyword evidence="1" id="KW-1133">Transmembrane helix</keyword>